<evidence type="ECO:0000259" key="2">
    <source>
        <dbReference type="Pfam" id="PF20178"/>
    </source>
</evidence>
<organism evidence="3 4">
    <name type="scientific">Pseudomonas fluorescens</name>
    <dbReference type="NCBI Taxonomy" id="294"/>
    <lineage>
        <taxon>Bacteria</taxon>
        <taxon>Pseudomonadati</taxon>
        <taxon>Pseudomonadota</taxon>
        <taxon>Gammaproteobacteria</taxon>
        <taxon>Pseudomonadales</taxon>
        <taxon>Pseudomonadaceae</taxon>
        <taxon>Pseudomonas</taxon>
    </lineage>
</organism>
<dbReference type="EMBL" id="CABVIF010000002">
    <property type="protein sequence ID" value="VVO71725.1"/>
    <property type="molecule type" value="Genomic_DNA"/>
</dbReference>
<protein>
    <recommendedName>
        <fullName evidence="2">Dermonecrotic toxin N-terminal domain-containing protein</fullName>
    </recommendedName>
</protein>
<sequence>MPTPPARLFFSEALNSPGRWTELGKTHGLTQRDFQWFSHVELASQSLRGEQKPPMIAEKILLTTADQAPIPLAGSFVLSPTPETNGVIVYSPYGGIQKFDSRSALSEQLVQTLNNAGEDDELLALMSLAARKNLAASDNVRVTYEVIEGDVFDDLRKVVANNQQLNHQAILDELAALPTLASLLDGILDELLQPTFPGLDQSKTQVNFYTTMVSDNVDKDSEPTRRWHSSMSLRDAVLQYYRHQRWPIGQTHAFTHPKRTPASTDQQHWETAIKSASSKLVPLLFRRLESYWEAPTTGDGASRRAFFSRAIREQARAEILLKREAQIISPEQSQALQSLFEETALSTRRPTLETVRLWEQQANYVSLAGSLMISHTNACLYTPTQGLQVLKDYQDLKATLLSKFSASGHEDELYGLLSLDERNRFIGFNQPHVSGEVISGPIFAVLFEAIITKQRQNIEYALQVFRHSDGTVNIHALFDKALDIRSMISERMLSLDAHGRWGTRPVLVGNQQPSAVRADTAAAYVKTFGDIEALINADFAAQPLTSLALQRVYLERMTAQLTHSLSVGIRGEASLRVLDTSLRGADKAIVDTVLNSDHPDRHRRLALNGFRPDAYRLILECTGQKDVLPLANCVLLTERGGLDNQHSGRVILWTPATGLEVFDSLNRAKQALNRRLLDARKRLELLENLPPSGRHFHQHYSINSLRLIEGNVLQHLSQWSIEHFLAACEHIRSRELAHAKQNKALNELSKRAIDTNLRRASRIAKAISRQQSLPAWLGMAPIEEQQLHIELLEQYRHSVTDDKDYLHGIQTLSDYTHNRLKSLLASRFPKDSLAPDEIEITPNLALVGPARTLTEFALNHINIAQGTGFKITSTTNKTLPEGLNRDAVQQLLQSLNIDSDFAKLVFEKLTGTDTDVRKRRFAQQLPWQLLQHAHALKLQQRLSTHAFDLISQVLDMPDATARATVEGAHAIVRPLELIKTAGSAAVKTLGLYLISPGAGKQGPHILYAPYFPGPVFSEFENEASVVAAINSPGSLQDLVIRRLPDTQQSTFSHLLKSTVGQVSEITLASSPIDGNLLGRLYSDNASLIERMLGSRAKATAQSDWEAVKHLFSSGIKLASGLLPGKLAYLQFLWHSFKDFEASAEALQDHHWKRAMQEFIAGAAQMVSLGRLSLEDELVTSQATTTTEPVATPVTQPKWSELKPTAPLRTSLQSFEAPTVNLKDLTRNADDGTYLDSVSQQRYAPVAGKVYRVAKPGAAWQILNAEQDGPTLATTSTKQMVIDPDVHTVHYGKALSKMRNEYITRYEANRVLNIEARGMENIRANHPEKARMIVQAIDMARYYAFNSLHNLAQQRTLTPGTRLDGLFKRFFDVSGVDAALLDKIKQTILPICTALVDPDEDLMNTERFVVGSNKNQQASIIAFVVSGDSKKNVHFTEKFFDQQLECYEPCLTEPFDIEGHSQAATLIHEFSHLFSKTVDIASLEARRPFSDLVSPITGYGRAMKQSQMDFQREALSLQTPREELFARWDNELQSWLSLDLIPGSTHVGKEILKVTGTKTMEAARNAFLNPQNAEKRIDVILRNADSIAFLICEMGRQLDPVPVASTSSA</sequence>
<dbReference type="Proteomes" id="UP000327111">
    <property type="component" value="Unassembled WGS sequence"/>
</dbReference>
<dbReference type="Gene3D" id="3.40.390.10">
    <property type="entry name" value="Collagenase (Catalytic Domain)"/>
    <property type="match status" value="1"/>
</dbReference>
<dbReference type="Pfam" id="PF20178">
    <property type="entry name" value="ToxA_N"/>
    <property type="match status" value="1"/>
</dbReference>
<proteinExistence type="predicted"/>
<dbReference type="RefSeq" id="WP_150732790.1">
    <property type="nucleotide sequence ID" value="NZ_CABVIF010000002.1"/>
</dbReference>
<gene>
    <name evidence="3" type="ORF">PS854_01326</name>
</gene>
<name>A0A5E7I5S4_PSEFL</name>
<keyword evidence="1" id="KW-0175">Coiled coil</keyword>
<evidence type="ECO:0000313" key="4">
    <source>
        <dbReference type="Proteomes" id="UP000327111"/>
    </source>
</evidence>
<evidence type="ECO:0000313" key="3">
    <source>
        <dbReference type="EMBL" id="VVO71725.1"/>
    </source>
</evidence>
<feature type="domain" description="Dermonecrotic toxin N-terminal" evidence="2">
    <location>
        <begin position="808"/>
        <end position="1026"/>
    </location>
</feature>
<accession>A0A5E7I5S4</accession>
<reference evidence="3 4" key="1">
    <citation type="submission" date="2019-09" db="EMBL/GenBank/DDBJ databases">
        <authorList>
            <person name="Chandra G."/>
            <person name="Truman W A."/>
        </authorList>
    </citation>
    <scope>NUCLEOTIDE SEQUENCE [LARGE SCALE GENOMIC DNA]</scope>
    <source>
        <strain evidence="3">PS854</strain>
    </source>
</reference>
<dbReference type="InterPro" id="IPR046673">
    <property type="entry name" value="ToxA_N"/>
</dbReference>
<feature type="coiled-coil region" evidence="1">
    <location>
        <begin position="662"/>
        <end position="689"/>
    </location>
</feature>
<dbReference type="InterPro" id="IPR024079">
    <property type="entry name" value="MetalloPept_cat_dom_sf"/>
</dbReference>
<dbReference type="GO" id="GO:0008237">
    <property type="term" value="F:metallopeptidase activity"/>
    <property type="evidence" value="ECO:0007669"/>
    <property type="project" value="InterPro"/>
</dbReference>
<evidence type="ECO:0000256" key="1">
    <source>
        <dbReference type="SAM" id="Coils"/>
    </source>
</evidence>